<accession>A0A1H3D6Q3</accession>
<feature type="binding site" evidence="12">
    <location>
        <position position="81"/>
    </location>
    <ligand>
        <name>Na(+)</name>
        <dbReference type="ChEBI" id="CHEBI:29101"/>
        <note>structural</note>
    </ligand>
</feature>
<keyword evidence="8 12" id="KW-0472">Membrane</keyword>
<comment type="function">
    <text evidence="12">Fluoride-specific ion channel. Important for reducing fluoride concentration in the cell, thus reducing its toxicity.</text>
</comment>
<keyword evidence="12" id="KW-0813">Transport</keyword>
<keyword evidence="7 12" id="KW-0406">Ion transport</keyword>
<dbReference type="GO" id="GO:0140114">
    <property type="term" value="P:cellular detoxification of fluoride"/>
    <property type="evidence" value="ECO:0007669"/>
    <property type="project" value="UniProtKB-UniRule"/>
</dbReference>
<dbReference type="EMBL" id="FNOY01000004">
    <property type="protein sequence ID" value="SDX62065.1"/>
    <property type="molecule type" value="Genomic_DNA"/>
</dbReference>
<evidence type="ECO:0000313" key="14">
    <source>
        <dbReference type="Proteomes" id="UP000198640"/>
    </source>
</evidence>
<dbReference type="Pfam" id="PF02537">
    <property type="entry name" value="CRCB"/>
    <property type="match status" value="1"/>
</dbReference>
<comment type="activity regulation">
    <text evidence="12">Na(+) is not transported, but it plays an essential structural role and its presence is essential for fluoride channel function.</text>
</comment>
<dbReference type="STRING" id="44576.SAMN05421881_100467"/>
<comment type="similarity">
    <text evidence="10 12">Belongs to the fluoride channel Fluc/FEX (TC 1.A.43) family.</text>
</comment>
<feature type="binding site" evidence="12">
    <location>
        <position position="84"/>
    </location>
    <ligand>
        <name>Na(+)</name>
        <dbReference type="ChEBI" id="CHEBI:29101"/>
        <note>structural</note>
    </ligand>
</feature>
<evidence type="ECO:0000256" key="12">
    <source>
        <dbReference type="HAMAP-Rule" id="MF_00454"/>
    </source>
</evidence>
<reference evidence="13 14" key="1">
    <citation type="submission" date="2016-10" db="EMBL/GenBank/DDBJ databases">
        <authorList>
            <person name="de Groot N.N."/>
        </authorList>
    </citation>
    <scope>NUCLEOTIDE SEQUENCE [LARGE SCALE GENOMIC DNA]</scope>
    <source>
        <strain evidence="13 14">Nm1</strain>
    </source>
</reference>
<protein>
    <recommendedName>
        <fullName evidence="12">Fluoride-specific ion channel FluC</fullName>
    </recommendedName>
</protein>
<dbReference type="GO" id="GO:0046872">
    <property type="term" value="F:metal ion binding"/>
    <property type="evidence" value="ECO:0007669"/>
    <property type="project" value="UniProtKB-KW"/>
</dbReference>
<feature type="transmembrane region" description="Helical" evidence="12">
    <location>
        <begin position="109"/>
        <end position="130"/>
    </location>
</feature>
<gene>
    <name evidence="12" type="primary">fluC</name>
    <name evidence="12" type="synonym">crcB</name>
    <name evidence="13" type="ORF">SAMN05421881_100467</name>
</gene>
<evidence type="ECO:0000256" key="4">
    <source>
        <dbReference type="ARBA" id="ARBA00022692"/>
    </source>
</evidence>
<dbReference type="InterPro" id="IPR003691">
    <property type="entry name" value="FluC"/>
</dbReference>
<evidence type="ECO:0000256" key="7">
    <source>
        <dbReference type="ARBA" id="ARBA00023065"/>
    </source>
</evidence>
<sequence>MDNWTLLLLITFGGSAIGGLCRYLLGGFIARRLGERFPVGTMVVNVTGALLIGLVWRFPSEGMSLAGHDMLRDFLMLGVLGGYTTVSSFTLNTFNLLQEGEWREAGMNLFGTYFLCLGAVFAGAALGSSVW</sequence>
<evidence type="ECO:0000313" key="13">
    <source>
        <dbReference type="EMBL" id="SDX62065.1"/>
    </source>
</evidence>
<dbReference type="Proteomes" id="UP000198640">
    <property type="component" value="Unassembled WGS sequence"/>
</dbReference>
<dbReference type="AlphaFoldDB" id="A0A1H3D6Q3"/>
<evidence type="ECO:0000256" key="8">
    <source>
        <dbReference type="ARBA" id="ARBA00023136"/>
    </source>
</evidence>
<dbReference type="GO" id="GO:0062054">
    <property type="term" value="F:fluoride channel activity"/>
    <property type="evidence" value="ECO:0007669"/>
    <property type="project" value="UniProtKB-UniRule"/>
</dbReference>
<keyword evidence="5 12" id="KW-1133">Transmembrane helix</keyword>
<evidence type="ECO:0000256" key="10">
    <source>
        <dbReference type="ARBA" id="ARBA00035120"/>
    </source>
</evidence>
<dbReference type="PANTHER" id="PTHR28259">
    <property type="entry name" value="FLUORIDE EXPORT PROTEIN 1-RELATED"/>
    <property type="match status" value="1"/>
</dbReference>
<comment type="catalytic activity">
    <reaction evidence="11">
        <text>fluoride(in) = fluoride(out)</text>
        <dbReference type="Rhea" id="RHEA:76159"/>
        <dbReference type="ChEBI" id="CHEBI:17051"/>
    </reaction>
    <physiologicalReaction direction="left-to-right" evidence="11">
        <dbReference type="Rhea" id="RHEA:76160"/>
    </physiologicalReaction>
</comment>
<dbReference type="RefSeq" id="WP_090411553.1">
    <property type="nucleotide sequence ID" value="NZ_FNOY01000004.1"/>
</dbReference>
<keyword evidence="14" id="KW-1185">Reference proteome</keyword>
<feature type="transmembrane region" description="Helical" evidence="12">
    <location>
        <begin position="76"/>
        <end position="97"/>
    </location>
</feature>
<evidence type="ECO:0000256" key="11">
    <source>
        <dbReference type="ARBA" id="ARBA00035585"/>
    </source>
</evidence>
<keyword evidence="9 12" id="KW-0407">Ion channel</keyword>
<keyword evidence="2 12" id="KW-1003">Cell membrane</keyword>
<evidence type="ECO:0000256" key="5">
    <source>
        <dbReference type="ARBA" id="ARBA00022989"/>
    </source>
</evidence>
<keyword evidence="12" id="KW-0479">Metal-binding</keyword>
<evidence type="ECO:0000256" key="1">
    <source>
        <dbReference type="ARBA" id="ARBA00004651"/>
    </source>
</evidence>
<organism evidence="13 14">
    <name type="scientific">Nitrosomonas halophila</name>
    <dbReference type="NCBI Taxonomy" id="44576"/>
    <lineage>
        <taxon>Bacteria</taxon>
        <taxon>Pseudomonadati</taxon>
        <taxon>Pseudomonadota</taxon>
        <taxon>Betaproteobacteria</taxon>
        <taxon>Nitrosomonadales</taxon>
        <taxon>Nitrosomonadaceae</taxon>
        <taxon>Nitrosomonas</taxon>
    </lineage>
</organism>
<dbReference type="OrthoDB" id="9806299at2"/>
<dbReference type="GO" id="GO:0005886">
    <property type="term" value="C:plasma membrane"/>
    <property type="evidence" value="ECO:0007669"/>
    <property type="project" value="UniProtKB-SubCell"/>
</dbReference>
<evidence type="ECO:0000256" key="6">
    <source>
        <dbReference type="ARBA" id="ARBA00023053"/>
    </source>
</evidence>
<evidence type="ECO:0000256" key="9">
    <source>
        <dbReference type="ARBA" id="ARBA00023303"/>
    </source>
</evidence>
<feature type="transmembrane region" description="Helical" evidence="12">
    <location>
        <begin position="6"/>
        <end position="25"/>
    </location>
</feature>
<keyword evidence="4 12" id="KW-0812">Transmembrane</keyword>
<comment type="subcellular location">
    <subcellularLocation>
        <location evidence="1 12">Cell membrane</location>
        <topology evidence="1 12">Multi-pass membrane protein</topology>
    </subcellularLocation>
</comment>
<name>A0A1H3D6Q3_9PROT</name>
<keyword evidence="6 12" id="KW-0915">Sodium</keyword>
<keyword evidence="3" id="KW-0997">Cell inner membrane</keyword>
<proteinExistence type="inferred from homology"/>
<evidence type="ECO:0000256" key="2">
    <source>
        <dbReference type="ARBA" id="ARBA00022475"/>
    </source>
</evidence>
<evidence type="ECO:0000256" key="3">
    <source>
        <dbReference type="ARBA" id="ARBA00022519"/>
    </source>
</evidence>
<feature type="transmembrane region" description="Helical" evidence="12">
    <location>
        <begin position="37"/>
        <end position="56"/>
    </location>
</feature>
<dbReference type="PANTHER" id="PTHR28259:SF1">
    <property type="entry name" value="FLUORIDE EXPORT PROTEIN 1-RELATED"/>
    <property type="match status" value="1"/>
</dbReference>
<dbReference type="HAMAP" id="MF_00454">
    <property type="entry name" value="FluC"/>
    <property type="match status" value="1"/>
</dbReference>